<gene>
    <name evidence="2" type="ORF">SAMN02910265_02749</name>
</gene>
<dbReference type="InterPro" id="IPR048936">
    <property type="entry name" value="MvdD-like_ATPgrasp"/>
</dbReference>
<organism evidence="2 3">
    <name type="scientific">Ruminococcus flavefaciens</name>
    <dbReference type="NCBI Taxonomy" id="1265"/>
    <lineage>
        <taxon>Bacteria</taxon>
        <taxon>Bacillati</taxon>
        <taxon>Bacillota</taxon>
        <taxon>Clostridia</taxon>
        <taxon>Eubacteriales</taxon>
        <taxon>Oscillospiraceae</taxon>
        <taxon>Ruminococcus</taxon>
    </lineage>
</organism>
<evidence type="ECO:0000313" key="2">
    <source>
        <dbReference type="EMBL" id="SEH79533.1"/>
    </source>
</evidence>
<reference evidence="2 3" key="1">
    <citation type="submission" date="2016-10" db="EMBL/GenBank/DDBJ databases">
        <authorList>
            <person name="de Groot N.N."/>
        </authorList>
    </citation>
    <scope>NUCLEOTIDE SEQUENCE [LARGE SCALE GENOMIC DNA]</scope>
    <source>
        <strain evidence="2 3">YAD2003</strain>
    </source>
</reference>
<sequence>MSKILIITYSYDKTVDYIMKKFNHKADFFRFNVDLFSEYKVTISAVNWEIAHGNDTISKDTTTSIYYRKPAFPDTSEFEIEYRRMINSDILAIIYGLSQQLFQLLYGIQVQKQEN</sequence>
<name>A0A1H6KVA3_RUMFL</name>
<evidence type="ECO:0000259" key="1">
    <source>
        <dbReference type="Pfam" id="PF21068"/>
    </source>
</evidence>
<proteinExistence type="predicted"/>
<dbReference type="Pfam" id="PF21068">
    <property type="entry name" value="ATPgraspMvdD"/>
    <property type="match status" value="1"/>
</dbReference>
<dbReference type="EMBL" id="FNWV01000012">
    <property type="protein sequence ID" value="SEH79533.1"/>
    <property type="molecule type" value="Genomic_DNA"/>
</dbReference>
<accession>A0A1H6KVA3</accession>
<dbReference type="AlphaFoldDB" id="A0A1H6KVA3"/>
<feature type="domain" description="MvdD-like pre-ATP grasp" evidence="1">
    <location>
        <begin position="3"/>
        <end position="97"/>
    </location>
</feature>
<dbReference type="Proteomes" id="UP000183190">
    <property type="component" value="Unassembled WGS sequence"/>
</dbReference>
<protein>
    <recommendedName>
        <fullName evidence="1">MvdD-like pre-ATP grasp domain-containing protein</fullName>
    </recommendedName>
</protein>
<evidence type="ECO:0000313" key="3">
    <source>
        <dbReference type="Proteomes" id="UP000183190"/>
    </source>
</evidence>